<keyword evidence="1" id="KW-0812">Transmembrane</keyword>
<proteinExistence type="predicted"/>
<gene>
    <name evidence="3" type="primary">LOC112286013</name>
    <name evidence="2" type="ORF">PHYPA_011449</name>
</gene>
<dbReference type="AlphaFoldDB" id="A0A2K1K6Y7"/>
<evidence type="ECO:0000256" key="1">
    <source>
        <dbReference type="SAM" id="Phobius"/>
    </source>
</evidence>
<dbReference type="OMA" id="CHCRILD"/>
<dbReference type="PaxDb" id="3218-PP1S62_196V6.1"/>
<keyword evidence="1" id="KW-1133">Transmembrane helix</keyword>
<keyword evidence="1" id="KW-0472">Membrane</keyword>
<name>A0A2K1K6Y7_PHYPA</name>
<reference evidence="2 4" key="2">
    <citation type="journal article" date="2018" name="Plant J.">
        <title>The Physcomitrella patens chromosome-scale assembly reveals moss genome structure and evolution.</title>
        <authorList>
            <person name="Lang D."/>
            <person name="Ullrich K.K."/>
            <person name="Murat F."/>
            <person name="Fuchs J."/>
            <person name="Jenkins J."/>
            <person name="Haas F.B."/>
            <person name="Piednoel M."/>
            <person name="Gundlach H."/>
            <person name="Van Bel M."/>
            <person name="Meyberg R."/>
            <person name="Vives C."/>
            <person name="Morata J."/>
            <person name="Symeonidi A."/>
            <person name="Hiss M."/>
            <person name="Muchero W."/>
            <person name="Kamisugi Y."/>
            <person name="Saleh O."/>
            <person name="Blanc G."/>
            <person name="Decker E.L."/>
            <person name="van Gessel N."/>
            <person name="Grimwood J."/>
            <person name="Hayes R.D."/>
            <person name="Graham S.W."/>
            <person name="Gunter L.E."/>
            <person name="McDaniel S.F."/>
            <person name="Hoernstein S.N.W."/>
            <person name="Larsson A."/>
            <person name="Li F.W."/>
            <person name="Perroud P.F."/>
            <person name="Phillips J."/>
            <person name="Ranjan P."/>
            <person name="Rokshar D.S."/>
            <person name="Rothfels C.J."/>
            <person name="Schneider L."/>
            <person name="Shu S."/>
            <person name="Stevenson D.W."/>
            <person name="Thummler F."/>
            <person name="Tillich M."/>
            <person name="Villarreal Aguilar J.C."/>
            <person name="Widiez T."/>
            <person name="Wong G.K."/>
            <person name="Wymore A."/>
            <person name="Zhang Y."/>
            <person name="Zimmer A.D."/>
            <person name="Quatrano R.S."/>
            <person name="Mayer K.F.X."/>
            <person name="Goodstein D."/>
            <person name="Casacuberta J.M."/>
            <person name="Vandepoele K."/>
            <person name="Reski R."/>
            <person name="Cuming A.C."/>
            <person name="Tuskan G.A."/>
            <person name="Maumus F."/>
            <person name="Salse J."/>
            <person name="Schmutz J."/>
            <person name="Rensing S.A."/>
        </authorList>
    </citation>
    <scope>NUCLEOTIDE SEQUENCE [LARGE SCALE GENOMIC DNA]</scope>
    <source>
        <strain evidence="3 4">cv. Gransden 2004</strain>
    </source>
</reference>
<dbReference type="PANTHER" id="PTHR34673">
    <property type="entry name" value="COLD-REGULATED PROTEIN"/>
    <property type="match status" value="1"/>
</dbReference>
<reference evidence="2 4" key="1">
    <citation type="journal article" date="2008" name="Science">
        <title>The Physcomitrella genome reveals evolutionary insights into the conquest of land by plants.</title>
        <authorList>
            <person name="Rensing S."/>
            <person name="Lang D."/>
            <person name="Zimmer A."/>
            <person name="Terry A."/>
            <person name="Salamov A."/>
            <person name="Shapiro H."/>
            <person name="Nishiyama T."/>
            <person name="Perroud P.-F."/>
            <person name="Lindquist E."/>
            <person name="Kamisugi Y."/>
            <person name="Tanahashi T."/>
            <person name="Sakakibara K."/>
            <person name="Fujita T."/>
            <person name="Oishi K."/>
            <person name="Shin-I T."/>
            <person name="Kuroki Y."/>
            <person name="Toyoda A."/>
            <person name="Suzuki Y."/>
            <person name="Hashimoto A."/>
            <person name="Yamaguchi K."/>
            <person name="Sugano A."/>
            <person name="Kohara Y."/>
            <person name="Fujiyama A."/>
            <person name="Anterola A."/>
            <person name="Aoki S."/>
            <person name="Ashton N."/>
            <person name="Barbazuk W.B."/>
            <person name="Barker E."/>
            <person name="Bennetzen J."/>
            <person name="Bezanilla M."/>
            <person name="Blankenship R."/>
            <person name="Cho S.H."/>
            <person name="Dutcher S."/>
            <person name="Estelle M."/>
            <person name="Fawcett J.A."/>
            <person name="Gundlach H."/>
            <person name="Hanada K."/>
            <person name="Heyl A."/>
            <person name="Hicks K.A."/>
            <person name="Hugh J."/>
            <person name="Lohr M."/>
            <person name="Mayer K."/>
            <person name="Melkozernov A."/>
            <person name="Murata T."/>
            <person name="Nelson D."/>
            <person name="Pils B."/>
            <person name="Prigge M."/>
            <person name="Reiss B."/>
            <person name="Renner T."/>
            <person name="Rombauts S."/>
            <person name="Rushton P."/>
            <person name="Sanderfoot A."/>
            <person name="Schween G."/>
            <person name="Shiu S.-H."/>
            <person name="Stueber K."/>
            <person name="Theodoulou F.L."/>
            <person name="Tu H."/>
            <person name="Van de Peer Y."/>
            <person name="Verrier P.J."/>
            <person name="Waters E."/>
            <person name="Wood A."/>
            <person name="Yang L."/>
            <person name="Cove D."/>
            <person name="Cuming A."/>
            <person name="Hasebe M."/>
            <person name="Lucas S."/>
            <person name="Mishler D.B."/>
            <person name="Reski R."/>
            <person name="Grigoriev I."/>
            <person name="Quatrano R.S."/>
            <person name="Boore J.L."/>
        </authorList>
    </citation>
    <scope>NUCLEOTIDE SEQUENCE [LARGE SCALE GENOMIC DNA]</scope>
    <source>
        <strain evidence="3 4">cv. Gransden 2004</strain>
    </source>
</reference>
<evidence type="ECO:0000313" key="4">
    <source>
        <dbReference type="Proteomes" id="UP000006727"/>
    </source>
</evidence>
<reference evidence="3" key="3">
    <citation type="submission" date="2020-12" db="UniProtKB">
        <authorList>
            <consortium name="EnsemblPlants"/>
        </authorList>
    </citation>
    <scope>IDENTIFICATION</scope>
</reference>
<dbReference type="EMBL" id="ABEU02000008">
    <property type="protein sequence ID" value="PNR49553.1"/>
    <property type="molecule type" value="Genomic_DNA"/>
</dbReference>
<dbReference type="Proteomes" id="UP000006727">
    <property type="component" value="Chromosome 8"/>
</dbReference>
<protein>
    <submittedName>
        <fullName evidence="2 3">Uncharacterized protein</fullName>
    </submittedName>
</protein>
<dbReference type="Gramene" id="Pp3c8_12731V3.1">
    <property type="protein sequence ID" value="PAC:32965162.CDS.1"/>
    <property type="gene ID" value="Pp3c8_12731"/>
</dbReference>
<dbReference type="OrthoDB" id="4412445at2759"/>
<feature type="transmembrane region" description="Helical" evidence="1">
    <location>
        <begin position="44"/>
        <end position="64"/>
    </location>
</feature>
<accession>A0A2K1K6Y7</accession>
<dbReference type="Gramene" id="Pp3c8_12730V3.1">
    <property type="protein sequence ID" value="PAC:32964727.CDS.1"/>
    <property type="gene ID" value="Pp3c8_12730"/>
</dbReference>
<organism evidence="2">
    <name type="scientific">Physcomitrium patens</name>
    <name type="common">Spreading-leaved earth moss</name>
    <name type="synonym">Physcomitrella patens</name>
    <dbReference type="NCBI Taxonomy" id="3218"/>
    <lineage>
        <taxon>Eukaryota</taxon>
        <taxon>Viridiplantae</taxon>
        <taxon>Streptophyta</taxon>
        <taxon>Embryophyta</taxon>
        <taxon>Bryophyta</taxon>
        <taxon>Bryophytina</taxon>
        <taxon>Bryopsida</taxon>
        <taxon>Funariidae</taxon>
        <taxon>Funariales</taxon>
        <taxon>Funariaceae</taxon>
        <taxon>Physcomitrium</taxon>
    </lineage>
</organism>
<dbReference type="EnsemblPlants" id="Pp3c8_12730V3.1">
    <property type="protein sequence ID" value="PAC:32964727.CDS.1"/>
    <property type="gene ID" value="Pp3c8_12730"/>
</dbReference>
<sequence length="90" mass="9738">MNTVTAQAAGAADPPCCPFVPLCFECGTRRNPCHCRILDPTLGFVAFAVAAAFEWPVGAFVYCFRHLKGRRIMAHPAAVVYPRVSACLPI</sequence>
<dbReference type="RefSeq" id="XP_024383271.1">
    <property type="nucleotide sequence ID" value="XM_024527503.2"/>
</dbReference>
<keyword evidence="4" id="KW-1185">Reference proteome</keyword>
<evidence type="ECO:0000313" key="2">
    <source>
        <dbReference type="EMBL" id="PNR49553.1"/>
    </source>
</evidence>
<dbReference type="PANTHER" id="PTHR34673:SF1">
    <property type="entry name" value="COLD-REGULATED PROTEIN"/>
    <property type="match status" value="1"/>
</dbReference>
<evidence type="ECO:0000313" key="3">
    <source>
        <dbReference type="EnsemblPlants" id="PAC:32964727.CDS.1"/>
    </source>
</evidence>
<dbReference type="GeneID" id="112286013"/>
<dbReference type="EnsemblPlants" id="Pp3c8_12731V3.1">
    <property type="protein sequence ID" value="PAC:32965162.CDS.1"/>
    <property type="gene ID" value="Pp3c8_12731"/>
</dbReference>